<dbReference type="CDD" id="cd10551">
    <property type="entry name" value="PsrB"/>
    <property type="match status" value="1"/>
</dbReference>
<dbReference type="InterPro" id="IPR054822">
    <property type="entry name" value="DsrO-like"/>
</dbReference>
<keyword evidence="2" id="KW-0479">Metal-binding</keyword>
<organism evidence="6 7">
    <name type="scientific">candidate division LCP-89 bacterium B3_LCP</name>
    <dbReference type="NCBI Taxonomy" id="2012998"/>
    <lineage>
        <taxon>Bacteria</taxon>
        <taxon>Pseudomonadati</taxon>
        <taxon>Bacteria division LCP-89</taxon>
    </lineage>
</organism>
<dbReference type="InterPro" id="IPR017896">
    <property type="entry name" value="4Fe4S_Fe-S-bd"/>
</dbReference>
<dbReference type="GO" id="GO:0046872">
    <property type="term" value="F:metal ion binding"/>
    <property type="evidence" value="ECO:0007669"/>
    <property type="project" value="UniProtKB-KW"/>
</dbReference>
<comment type="caution">
    <text evidence="6">The sequence shown here is derived from an EMBL/GenBank/DDBJ whole genome shotgun (WGS) entry which is preliminary data.</text>
</comment>
<accession>A0A532V0Y8</accession>
<reference evidence="6 7" key="1">
    <citation type="submission" date="2017-06" db="EMBL/GenBank/DDBJ databases">
        <title>Novel microbial phyla capable of carbon fixation and sulfur reduction in deep-sea sediments.</title>
        <authorList>
            <person name="Huang J."/>
            <person name="Baker B."/>
            <person name="Wang Y."/>
        </authorList>
    </citation>
    <scope>NUCLEOTIDE SEQUENCE [LARGE SCALE GENOMIC DNA]</scope>
    <source>
        <strain evidence="6">B3_LCP</strain>
    </source>
</reference>
<dbReference type="PANTHER" id="PTHR43177">
    <property type="entry name" value="PROTEIN NRFC"/>
    <property type="match status" value="1"/>
</dbReference>
<dbReference type="Pfam" id="PF13247">
    <property type="entry name" value="Fer4_11"/>
    <property type="match status" value="2"/>
</dbReference>
<keyword evidence="4" id="KW-0411">Iron-sulfur</keyword>
<evidence type="ECO:0000256" key="3">
    <source>
        <dbReference type="ARBA" id="ARBA00023004"/>
    </source>
</evidence>
<feature type="domain" description="4Fe-4S ferredoxin-type" evidence="5">
    <location>
        <begin position="157"/>
        <end position="186"/>
    </location>
</feature>
<dbReference type="Gene3D" id="3.30.70.20">
    <property type="match status" value="2"/>
</dbReference>
<dbReference type="GO" id="GO:0051539">
    <property type="term" value="F:4 iron, 4 sulfur cluster binding"/>
    <property type="evidence" value="ECO:0007669"/>
    <property type="project" value="UniProtKB-KW"/>
</dbReference>
<dbReference type="AlphaFoldDB" id="A0A532V0Y8"/>
<gene>
    <name evidence="6" type="ORF">CEE37_07455</name>
</gene>
<dbReference type="InterPro" id="IPR050954">
    <property type="entry name" value="ET_IronSulfur_Cluster-Binding"/>
</dbReference>
<dbReference type="InterPro" id="IPR017900">
    <property type="entry name" value="4Fe4S_Fe_S_CS"/>
</dbReference>
<evidence type="ECO:0000256" key="1">
    <source>
        <dbReference type="ARBA" id="ARBA00022485"/>
    </source>
</evidence>
<protein>
    <submittedName>
        <fullName evidence="6">4Fe-4S ferredoxin</fullName>
    </submittedName>
</protein>
<dbReference type="PROSITE" id="PS51318">
    <property type="entry name" value="TAT"/>
    <property type="match status" value="1"/>
</dbReference>
<name>A0A532V0Y8_UNCL8</name>
<keyword evidence="1" id="KW-0004">4Fe-4S</keyword>
<dbReference type="SUPFAM" id="SSF54862">
    <property type="entry name" value="4Fe-4S ferredoxins"/>
    <property type="match status" value="1"/>
</dbReference>
<keyword evidence="3" id="KW-0408">Iron</keyword>
<evidence type="ECO:0000313" key="6">
    <source>
        <dbReference type="EMBL" id="TKJ40792.1"/>
    </source>
</evidence>
<proteinExistence type="predicted"/>
<dbReference type="NCBIfam" id="NF045797">
    <property type="entry name" value="DsrO"/>
    <property type="match status" value="1"/>
</dbReference>
<dbReference type="PANTHER" id="PTHR43177:SF3">
    <property type="entry name" value="PROTEIN NRFC HOMOLOG"/>
    <property type="match status" value="1"/>
</dbReference>
<dbReference type="Proteomes" id="UP000319619">
    <property type="component" value="Unassembled WGS sequence"/>
</dbReference>
<evidence type="ECO:0000256" key="4">
    <source>
        <dbReference type="ARBA" id="ARBA00023014"/>
    </source>
</evidence>
<evidence type="ECO:0000256" key="2">
    <source>
        <dbReference type="ARBA" id="ARBA00022723"/>
    </source>
</evidence>
<dbReference type="PROSITE" id="PS00198">
    <property type="entry name" value="4FE4S_FER_1"/>
    <property type="match status" value="1"/>
</dbReference>
<evidence type="ECO:0000313" key="7">
    <source>
        <dbReference type="Proteomes" id="UP000319619"/>
    </source>
</evidence>
<feature type="domain" description="4Fe-4S ferredoxin-type" evidence="5">
    <location>
        <begin position="122"/>
        <end position="156"/>
    </location>
</feature>
<dbReference type="InterPro" id="IPR006311">
    <property type="entry name" value="TAT_signal"/>
</dbReference>
<dbReference type="PROSITE" id="PS51379">
    <property type="entry name" value="4FE4S_FER_2"/>
    <property type="match status" value="2"/>
</dbReference>
<evidence type="ECO:0000259" key="5">
    <source>
        <dbReference type="PROSITE" id="PS51379"/>
    </source>
</evidence>
<sequence>MGVDRRKFVKFAGLSALGLAVNPPIKVLASEETYESAAGTSACSGSCLTCRPAHPPENATRWAMVVDLKTCREHPECNACIEACHVSHNVPDFPNPKDEIKWIWKEHFGHAFHETDHNYLSEHLKHSNALLLCNHCDNPACVKVCPTNATWKRKEDGIVMMDWHRCIGCRYCIAACPYGSRSFNYREPKEFFAENGRKLQADFPTRTKGVVEKCTLCEERLARGLWPSCVEACPYNCMTLGDLDNPDDPIRQIMHDKFTIRRKPGLGTQPQVYYII</sequence>
<dbReference type="EMBL" id="NJBN01000004">
    <property type="protein sequence ID" value="TKJ40792.1"/>
    <property type="molecule type" value="Genomic_DNA"/>
</dbReference>